<feature type="domain" description="Glycosyltransferase 2-like" evidence="2">
    <location>
        <begin position="7"/>
        <end position="123"/>
    </location>
</feature>
<dbReference type="Pfam" id="PF00535">
    <property type="entry name" value="Glycos_transf_2"/>
    <property type="match status" value="1"/>
</dbReference>
<comment type="caution">
    <text evidence="3">The sequence shown here is derived from an EMBL/GenBank/DDBJ whole genome shotgun (WGS) entry which is preliminary data.</text>
</comment>
<dbReference type="InterPro" id="IPR029044">
    <property type="entry name" value="Nucleotide-diphossugar_trans"/>
</dbReference>
<organism evidence="3 4">
    <name type="scientific">Candidatus Staskawiczbacteria bacterium RIFCSPHIGHO2_01_FULL_41_41</name>
    <dbReference type="NCBI Taxonomy" id="1802203"/>
    <lineage>
        <taxon>Bacteria</taxon>
        <taxon>Candidatus Staskawicziibacteriota</taxon>
    </lineage>
</organism>
<dbReference type="Proteomes" id="UP000178774">
    <property type="component" value="Unassembled WGS sequence"/>
</dbReference>
<gene>
    <name evidence="3" type="ORF">A2822_02890</name>
</gene>
<reference evidence="3 4" key="1">
    <citation type="journal article" date="2016" name="Nat. Commun.">
        <title>Thousands of microbial genomes shed light on interconnected biogeochemical processes in an aquifer system.</title>
        <authorList>
            <person name="Anantharaman K."/>
            <person name="Brown C.T."/>
            <person name="Hug L.A."/>
            <person name="Sharon I."/>
            <person name="Castelle C.J."/>
            <person name="Probst A.J."/>
            <person name="Thomas B.C."/>
            <person name="Singh A."/>
            <person name="Wilkins M.J."/>
            <person name="Karaoz U."/>
            <person name="Brodie E.L."/>
            <person name="Williams K.H."/>
            <person name="Hubbard S.S."/>
            <person name="Banfield J.F."/>
        </authorList>
    </citation>
    <scope>NUCLEOTIDE SEQUENCE [LARGE SCALE GENOMIC DNA]</scope>
</reference>
<evidence type="ECO:0000259" key="2">
    <source>
        <dbReference type="Pfam" id="PF00535"/>
    </source>
</evidence>
<dbReference type="AlphaFoldDB" id="A0A1G2HX17"/>
<keyword evidence="1" id="KW-1133">Transmembrane helix</keyword>
<dbReference type="InterPro" id="IPR050256">
    <property type="entry name" value="Glycosyltransferase_2"/>
</dbReference>
<evidence type="ECO:0000256" key="1">
    <source>
        <dbReference type="SAM" id="Phobius"/>
    </source>
</evidence>
<proteinExistence type="predicted"/>
<dbReference type="SUPFAM" id="SSF53448">
    <property type="entry name" value="Nucleotide-diphospho-sugar transferases"/>
    <property type="match status" value="1"/>
</dbReference>
<sequence length="293" mass="33477">MKKKIIITIPAYNEEKTLPKVLAEIQEVMNKTPYHYQILVLDDGSKDKTSEAAKQSGAIAIRYKHQGLAETFKAEMKECLQRKAEIIVHTDADGQYHPQHIPELIAKIESGYDLVLGSRFKGRIQHMPFLKWLGNIAFAEVLSSLTKVRITDSTTGFRAFTADVAREINYINTFTYTQEQIIKAAKQGFRITEVPIVARKTRASRLFKNSFQYALKAWINILRIYRDYEPLTFFGKIGLTGLSLGMLIGFYFVYLHFTVGIKGHIGLLFLMLVLLIFGLQTILFGFLADMIRR</sequence>
<dbReference type="EMBL" id="MHOP01000001">
    <property type="protein sequence ID" value="OGZ66750.1"/>
    <property type="molecule type" value="Genomic_DNA"/>
</dbReference>
<name>A0A1G2HX17_9BACT</name>
<feature type="transmembrane region" description="Helical" evidence="1">
    <location>
        <begin position="265"/>
        <end position="288"/>
    </location>
</feature>
<dbReference type="PANTHER" id="PTHR48090">
    <property type="entry name" value="UNDECAPRENYL-PHOSPHATE 4-DEOXY-4-FORMAMIDO-L-ARABINOSE TRANSFERASE-RELATED"/>
    <property type="match status" value="1"/>
</dbReference>
<evidence type="ECO:0000313" key="3">
    <source>
        <dbReference type="EMBL" id="OGZ66750.1"/>
    </source>
</evidence>
<evidence type="ECO:0000313" key="4">
    <source>
        <dbReference type="Proteomes" id="UP000178774"/>
    </source>
</evidence>
<protein>
    <recommendedName>
        <fullName evidence="2">Glycosyltransferase 2-like domain-containing protein</fullName>
    </recommendedName>
</protein>
<feature type="transmembrane region" description="Helical" evidence="1">
    <location>
        <begin position="233"/>
        <end position="253"/>
    </location>
</feature>
<accession>A0A1G2HX17</accession>
<dbReference type="Gene3D" id="3.90.550.10">
    <property type="entry name" value="Spore Coat Polysaccharide Biosynthesis Protein SpsA, Chain A"/>
    <property type="match status" value="1"/>
</dbReference>
<keyword evidence="1" id="KW-0472">Membrane</keyword>
<dbReference type="PANTHER" id="PTHR48090:SF7">
    <property type="entry name" value="RFBJ PROTEIN"/>
    <property type="match status" value="1"/>
</dbReference>
<keyword evidence="1" id="KW-0812">Transmembrane</keyword>
<dbReference type="InterPro" id="IPR001173">
    <property type="entry name" value="Glyco_trans_2-like"/>
</dbReference>
<dbReference type="CDD" id="cd04179">
    <property type="entry name" value="DPM_DPG-synthase_like"/>
    <property type="match status" value="1"/>
</dbReference>